<feature type="transmembrane region" description="Helical" evidence="1">
    <location>
        <begin position="21"/>
        <end position="39"/>
    </location>
</feature>
<organism evidence="2 3">
    <name type="scientific">Lawsonibacter faecis</name>
    <dbReference type="NCBI Taxonomy" id="2763052"/>
    <lineage>
        <taxon>Bacteria</taxon>
        <taxon>Bacillati</taxon>
        <taxon>Bacillota</taxon>
        <taxon>Clostridia</taxon>
        <taxon>Eubacteriales</taxon>
        <taxon>Oscillospiraceae</taxon>
        <taxon>Lawsonibacter</taxon>
    </lineage>
</organism>
<reference evidence="2" key="1">
    <citation type="submission" date="2020-08" db="EMBL/GenBank/DDBJ databases">
        <title>Genome public.</title>
        <authorList>
            <person name="Liu C."/>
            <person name="Sun Q."/>
        </authorList>
    </citation>
    <scope>NUCLEOTIDE SEQUENCE</scope>
    <source>
        <strain evidence="2">NSJ-52</strain>
    </source>
</reference>
<evidence type="ECO:0000313" key="3">
    <source>
        <dbReference type="Proteomes" id="UP000607645"/>
    </source>
</evidence>
<dbReference type="InterPro" id="IPR025480">
    <property type="entry name" value="DUF4330"/>
</dbReference>
<dbReference type="Pfam" id="PF14221">
    <property type="entry name" value="DUF4330"/>
    <property type="match status" value="1"/>
</dbReference>
<evidence type="ECO:0000313" key="2">
    <source>
        <dbReference type="EMBL" id="MBC5737653.1"/>
    </source>
</evidence>
<dbReference type="Proteomes" id="UP000607645">
    <property type="component" value="Unassembled WGS sequence"/>
</dbReference>
<keyword evidence="3" id="KW-1185">Reference proteome</keyword>
<keyword evidence="1" id="KW-0812">Transmembrane</keyword>
<accession>A0A8J6JCN0</accession>
<keyword evidence="1" id="KW-0472">Membrane</keyword>
<gene>
    <name evidence="2" type="ORF">H8S62_11625</name>
</gene>
<keyword evidence="1" id="KW-1133">Transmembrane helix</keyword>
<sequence length="182" mass="19623">MNEKKGKVFDEKGRLFGKINIIDIVVLLLIVAVAVFLLLKFTNRSSGLPGEAATSQIEYSAIVYRVTPEVYSAIEAEVALGGEHTQLMADGAMLAGSEVLSVTSQPHMEGVPMDDGTIVMAQEGNYVDVIFEMRAEIQNAITQKVGTQEVRIGKSHIIKTKTFELVNGIILTCEPVTTAPAA</sequence>
<name>A0A8J6JCN0_9FIRM</name>
<dbReference type="AlphaFoldDB" id="A0A8J6JCN0"/>
<protein>
    <submittedName>
        <fullName evidence="2">DUF4330 domain-containing protein</fullName>
    </submittedName>
</protein>
<comment type="caution">
    <text evidence="2">The sequence shown here is derived from an EMBL/GenBank/DDBJ whole genome shotgun (WGS) entry which is preliminary data.</text>
</comment>
<proteinExistence type="predicted"/>
<evidence type="ECO:0000256" key="1">
    <source>
        <dbReference type="SAM" id="Phobius"/>
    </source>
</evidence>
<dbReference type="RefSeq" id="WP_155150813.1">
    <property type="nucleotide sequence ID" value="NZ_JACOPQ010000008.1"/>
</dbReference>
<dbReference type="EMBL" id="JACOPQ010000008">
    <property type="protein sequence ID" value="MBC5737653.1"/>
    <property type="molecule type" value="Genomic_DNA"/>
</dbReference>